<dbReference type="SUPFAM" id="SSF89009">
    <property type="entry name" value="GAT-like domain"/>
    <property type="match status" value="1"/>
</dbReference>
<dbReference type="Gramene" id="Manes.13G066100.1.v8.1">
    <property type="protein sequence ID" value="Manes.13G066100.1.v8.1.CDS.1"/>
    <property type="gene ID" value="Manes.13G066100.v8.1"/>
</dbReference>
<keyword evidence="12" id="KW-1185">Reference proteome</keyword>
<dbReference type="OrthoDB" id="44015at2759"/>
<accession>A0A2C9UPI0</accession>
<dbReference type="Pfam" id="PF07651">
    <property type="entry name" value="ANTH"/>
    <property type="match status" value="1"/>
</dbReference>
<dbReference type="OMA" id="CWELVLA"/>
<protein>
    <recommendedName>
        <fullName evidence="10">ENTH domain-containing protein</fullName>
    </recommendedName>
</protein>
<keyword evidence="6" id="KW-0472">Membrane</keyword>
<evidence type="ECO:0000313" key="11">
    <source>
        <dbReference type="EMBL" id="OAY33056.1"/>
    </source>
</evidence>
<organism evidence="11 12">
    <name type="scientific">Manihot esculenta</name>
    <name type="common">Cassava</name>
    <name type="synonym">Jatropha manihot</name>
    <dbReference type="NCBI Taxonomy" id="3983"/>
    <lineage>
        <taxon>Eukaryota</taxon>
        <taxon>Viridiplantae</taxon>
        <taxon>Streptophyta</taxon>
        <taxon>Embryophyta</taxon>
        <taxon>Tracheophyta</taxon>
        <taxon>Spermatophyta</taxon>
        <taxon>Magnoliopsida</taxon>
        <taxon>eudicotyledons</taxon>
        <taxon>Gunneridae</taxon>
        <taxon>Pentapetalae</taxon>
        <taxon>rosids</taxon>
        <taxon>fabids</taxon>
        <taxon>Malpighiales</taxon>
        <taxon>Euphorbiaceae</taxon>
        <taxon>Crotonoideae</taxon>
        <taxon>Manihoteae</taxon>
        <taxon>Manihot</taxon>
    </lineage>
</organism>
<proteinExistence type="predicted"/>
<dbReference type="Gene3D" id="1.25.40.90">
    <property type="match status" value="1"/>
</dbReference>
<dbReference type="InterPro" id="IPR011417">
    <property type="entry name" value="ANTH_dom"/>
</dbReference>
<comment type="subcellular location">
    <subcellularLocation>
        <location evidence="1">Cytoplasmic vesicle</location>
        <location evidence="1">Clathrin-coated vesicle</location>
    </subcellularLocation>
    <subcellularLocation>
        <location evidence="2">Golgi apparatus</location>
    </subcellularLocation>
    <subcellularLocation>
        <location evidence="3">Membrane</location>
        <location evidence="3">Clathrin-coated pit</location>
    </subcellularLocation>
</comment>
<name>A0A2C9UPI0_MANES</name>
<evidence type="ECO:0000313" key="12">
    <source>
        <dbReference type="Proteomes" id="UP000091857"/>
    </source>
</evidence>
<dbReference type="InterPro" id="IPR014712">
    <property type="entry name" value="ANTH_dom_sf"/>
</dbReference>
<dbReference type="GO" id="GO:0030136">
    <property type="term" value="C:clathrin-coated vesicle"/>
    <property type="evidence" value="ECO:0000318"/>
    <property type="project" value="GO_Central"/>
</dbReference>
<evidence type="ECO:0000256" key="9">
    <source>
        <dbReference type="SAM" id="MobiDB-lite"/>
    </source>
</evidence>
<dbReference type="PANTHER" id="PTHR22951:SF75">
    <property type="entry name" value="CLATHRIN COAT ASSEMBLY PROTEIN AP180"/>
    <property type="match status" value="1"/>
</dbReference>
<comment type="caution">
    <text evidence="11">The sequence shown here is derived from an EMBL/GenBank/DDBJ whole genome shotgun (WGS) entry which is preliminary data.</text>
</comment>
<dbReference type="FunFam" id="1.20.58.150:FF:000005">
    <property type="entry name" value="putative clathrin assembly protein At2g25430"/>
    <property type="match status" value="1"/>
</dbReference>
<keyword evidence="8" id="KW-0968">Cytoplasmic vesicle</keyword>
<dbReference type="InterPro" id="IPR048050">
    <property type="entry name" value="ANTH_N_plant"/>
</dbReference>
<evidence type="ECO:0000256" key="6">
    <source>
        <dbReference type="ARBA" id="ARBA00023136"/>
    </source>
</evidence>
<evidence type="ECO:0000256" key="3">
    <source>
        <dbReference type="ARBA" id="ARBA00004600"/>
    </source>
</evidence>
<dbReference type="GO" id="GO:0000149">
    <property type="term" value="F:SNARE binding"/>
    <property type="evidence" value="ECO:0000318"/>
    <property type="project" value="GO_Central"/>
</dbReference>
<feature type="region of interest" description="Disordered" evidence="9">
    <location>
        <begin position="366"/>
        <end position="399"/>
    </location>
</feature>
<evidence type="ECO:0000256" key="5">
    <source>
        <dbReference type="ARBA" id="ARBA00023034"/>
    </source>
</evidence>
<evidence type="ECO:0000256" key="4">
    <source>
        <dbReference type="ARBA" id="ARBA00022583"/>
    </source>
</evidence>
<dbReference type="InterPro" id="IPR045192">
    <property type="entry name" value="AP180-like"/>
</dbReference>
<evidence type="ECO:0000256" key="2">
    <source>
        <dbReference type="ARBA" id="ARBA00004555"/>
    </source>
</evidence>
<dbReference type="GO" id="GO:0005794">
    <property type="term" value="C:Golgi apparatus"/>
    <property type="evidence" value="ECO:0007669"/>
    <property type="project" value="UniProtKB-SubCell"/>
</dbReference>
<dbReference type="InterPro" id="IPR008942">
    <property type="entry name" value="ENTH_VHS"/>
</dbReference>
<dbReference type="SUPFAM" id="SSF48464">
    <property type="entry name" value="ENTH/VHS domain"/>
    <property type="match status" value="1"/>
</dbReference>
<evidence type="ECO:0000259" key="10">
    <source>
        <dbReference type="PROSITE" id="PS50942"/>
    </source>
</evidence>
<dbReference type="EMBL" id="CM004399">
    <property type="protein sequence ID" value="OAY33056.1"/>
    <property type="molecule type" value="Genomic_DNA"/>
</dbReference>
<dbReference type="PANTHER" id="PTHR22951">
    <property type="entry name" value="CLATHRIN ASSEMBLY PROTEIN"/>
    <property type="match status" value="1"/>
</dbReference>
<dbReference type="AlphaFoldDB" id="A0A2C9UPI0"/>
<evidence type="ECO:0000256" key="1">
    <source>
        <dbReference type="ARBA" id="ARBA00004132"/>
    </source>
</evidence>
<dbReference type="GO" id="GO:0048268">
    <property type="term" value="P:clathrin coat assembly"/>
    <property type="evidence" value="ECO:0007669"/>
    <property type="project" value="InterPro"/>
</dbReference>
<sequence length="598" mass="66783">MPSKLRKAIGAVKDQTSISLAKVYTNNTSRSNLEVVILKATRHDEAPIDDRYVKELLNLISSSKVYAASCAQAIGKRIGKTRNWIVALKSLMLVLRIFQDGDPYFPREVLHAMKRGARILNLSTFRDDSNSSPWDYTAFVRTFALYLDERLDCFVTGKLQRRFTNREKRNGHHGNRSGTDPICEMKPAFLLDKISFWQKLLDRAMATRPTGAAKTNKLVQSSLYAVVQESFDLYRDISDGLALLLDSFFHLQYQSCVSAFESCVKASKQFDELCSFYDLCKSIGVGRTSEYPSVQKISEELIETLQEFLKDQASFPTHIRSTSPNLLLPAPPAKEPSSSSERSEACDQYYSERDFDFGSQCNSMEDLTGTSPCPSMDQTEDLNSGTDSESIQSLPTGSADNSCLDLVSLGDWPASEDQKQEQEQQTCWEIVLAETASQPKANSSPAQLFFDQDSTDLANGFESLFGNNLSGQTSQPESAILNNFFDLASVPENHYNPFLQDIIEFPAIPTTPNKDQLVFPIDDVFPAASPTFTANPTFSATNPDGALPFANEDDPFGPYPTTMADTHESKGCMDQQMLLHEQQLWLQHQDKIIARNMA</sequence>
<evidence type="ECO:0000256" key="7">
    <source>
        <dbReference type="ARBA" id="ARBA00023176"/>
    </source>
</evidence>
<dbReference type="CDD" id="cd16987">
    <property type="entry name" value="ANTH_N_AP180_plant"/>
    <property type="match status" value="1"/>
</dbReference>
<dbReference type="Proteomes" id="UP000091857">
    <property type="component" value="Chromosome 13"/>
</dbReference>
<reference evidence="12" key="1">
    <citation type="journal article" date="2016" name="Nat. Biotechnol.">
        <title>Sequencing wild and cultivated cassava and related species reveals extensive interspecific hybridization and genetic diversity.</title>
        <authorList>
            <person name="Bredeson J.V."/>
            <person name="Lyons J.B."/>
            <person name="Prochnik S.E."/>
            <person name="Wu G.A."/>
            <person name="Ha C.M."/>
            <person name="Edsinger-Gonzales E."/>
            <person name="Grimwood J."/>
            <person name="Schmutz J."/>
            <person name="Rabbi I.Y."/>
            <person name="Egesi C."/>
            <person name="Nauluvula P."/>
            <person name="Lebot V."/>
            <person name="Ndunguru J."/>
            <person name="Mkamilo G."/>
            <person name="Bart R.S."/>
            <person name="Setter T.L."/>
            <person name="Gleadow R.M."/>
            <person name="Kulakow P."/>
            <person name="Ferguson M.E."/>
            <person name="Rounsley S."/>
            <person name="Rokhsar D.S."/>
        </authorList>
    </citation>
    <scope>NUCLEOTIDE SEQUENCE [LARGE SCALE GENOMIC DNA]</scope>
    <source>
        <strain evidence="12">cv. AM560-2</strain>
    </source>
</reference>
<dbReference type="STRING" id="3983.A0A2C9UPI0"/>
<keyword evidence="7" id="KW-0168">Coated pit</keyword>
<dbReference type="GO" id="GO:0072583">
    <property type="term" value="P:clathrin-dependent endocytosis"/>
    <property type="evidence" value="ECO:0000318"/>
    <property type="project" value="GO_Central"/>
</dbReference>
<gene>
    <name evidence="11" type="ORF">MANES_13G066100v8</name>
</gene>
<dbReference type="GO" id="GO:0006900">
    <property type="term" value="P:vesicle budding from membrane"/>
    <property type="evidence" value="ECO:0000318"/>
    <property type="project" value="GO_Central"/>
</dbReference>
<dbReference type="GO" id="GO:0005905">
    <property type="term" value="C:clathrin-coated pit"/>
    <property type="evidence" value="ECO:0000318"/>
    <property type="project" value="GO_Central"/>
</dbReference>
<dbReference type="Gene3D" id="1.20.58.150">
    <property type="entry name" value="ANTH domain"/>
    <property type="match status" value="1"/>
</dbReference>
<dbReference type="GO" id="GO:0005546">
    <property type="term" value="F:phosphatidylinositol-4,5-bisphosphate binding"/>
    <property type="evidence" value="ECO:0000318"/>
    <property type="project" value="GO_Central"/>
</dbReference>
<dbReference type="GO" id="GO:0032050">
    <property type="term" value="F:clathrin heavy chain binding"/>
    <property type="evidence" value="ECO:0000318"/>
    <property type="project" value="GO_Central"/>
</dbReference>
<evidence type="ECO:0000256" key="8">
    <source>
        <dbReference type="ARBA" id="ARBA00023329"/>
    </source>
</evidence>
<keyword evidence="5" id="KW-0333">Golgi apparatus</keyword>
<feature type="domain" description="ENTH" evidence="10">
    <location>
        <begin position="25"/>
        <end position="161"/>
    </location>
</feature>
<dbReference type="PROSITE" id="PS50942">
    <property type="entry name" value="ENTH"/>
    <property type="match status" value="1"/>
</dbReference>
<dbReference type="FunFam" id="1.25.40.90:FF:000019">
    <property type="entry name" value="Clathrin coat assembly protein"/>
    <property type="match status" value="1"/>
</dbReference>
<feature type="region of interest" description="Disordered" evidence="9">
    <location>
        <begin position="321"/>
        <end position="345"/>
    </location>
</feature>
<dbReference type="InterPro" id="IPR013809">
    <property type="entry name" value="ENTH"/>
</dbReference>
<dbReference type="SMART" id="SM00273">
    <property type="entry name" value="ENTH"/>
    <property type="match status" value="1"/>
</dbReference>
<keyword evidence="4" id="KW-0254">Endocytosis</keyword>
<dbReference type="GO" id="GO:0005545">
    <property type="term" value="F:1-phosphatidylinositol binding"/>
    <property type="evidence" value="ECO:0000318"/>
    <property type="project" value="GO_Central"/>
</dbReference>